<dbReference type="AlphaFoldDB" id="A0AA36HPM4"/>
<name>A0AA36HPM4_9DINO</name>
<sequence length="169" mass="19189">MVELVGGGNAAPTSEDVAERANVGLRTVFRHFEDMETLYQEVDQVIKARVFPQFNLETLTGPLEERARMLIERRANIFTAVHPFMTCTIARKWKSPYLARSYDAFAELQRTFLFDNLPELKELSPALQHAADQVTSYESWTRMKDVQQLDVTDIIEAQLAGVLAIIRGA</sequence>
<reference evidence="3" key="1">
    <citation type="submission" date="2023-08" db="EMBL/GenBank/DDBJ databases">
        <authorList>
            <person name="Chen Y."/>
            <person name="Shah S."/>
            <person name="Dougan E. K."/>
            <person name="Thang M."/>
            <person name="Chan C."/>
        </authorList>
    </citation>
    <scope>NUCLEOTIDE SEQUENCE</scope>
</reference>
<proteinExistence type="predicted"/>
<keyword evidence="4" id="KW-1185">Reference proteome</keyword>
<dbReference type="SUPFAM" id="SSF46689">
    <property type="entry name" value="Homeodomain-like"/>
    <property type="match status" value="1"/>
</dbReference>
<evidence type="ECO:0000313" key="4">
    <source>
        <dbReference type="Proteomes" id="UP001178507"/>
    </source>
</evidence>
<evidence type="ECO:0000313" key="3">
    <source>
        <dbReference type="EMBL" id="CAJ1372983.1"/>
    </source>
</evidence>
<dbReference type="EMBL" id="CAUJNA010000168">
    <property type="protein sequence ID" value="CAJ1372983.1"/>
    <property type="molecule type" value="Genomic_DNA"/>
</dbReference>
<dbReference type="Proteomes" id="UP001178507">
    <property type="component" value="Unassembled WGS sequence"/>
</dbReference>
<evidence type="ECO:0000256" key="1">
    <source>
        <dbReference type="ARBA" id="ARBA00023125"/>
    </source>
</evidence>
<keyword evidence="1" id="KW-0238">DNA-binding</keyword>
<dbReference type="GO" id="GO:0003677">
    <property type="term" value="F:DNA binding"/>
    <property type="evidence" value="ECO:0007669"/>
    <property type="project" value="UniProtKB-KW"/>
</dbReference>
<gene>
    <name evidence="3" type="ORF">EVOR1521_LOCUS2943</name>
</gene>
<dbReference type="Pfam" id="PF00440">
    <property type="entry name" value="TetR_N"/>
    <property type="match status" value="1"/>
</dbReference>
<dbReference type="Gene3D" id="1.10.357.10">
    <property type="entry name" value="Tetracycline Repressor, domain 2"/>
    <property type="match status" value="1"/>
</dbReference>
<accession>A0AA36HPM4</accession>
<organism evidence="3 4">
    <name type="scientific">Effrenium voratum</name>
    <dbReference type="NCBI Taxonomy" id="2562239"/>
    <lineage>
        <taxon>Eukaryota</taxon>
        <taxon>Sar</taxon>
        <taxon>Alveolata</taxon>
        <taxon>Dinophyceae</taxon>
        <taxon>Suessiales</taxon>
        <taxon>Symbiodiniaceae</taxon>
        <taxon>Effrenium</taxon>
    </lineage>
</organism>
<dbReference type="InterPro" id="IPR001647">
    <property type="entry name" value="HTH_TetR"/>
</dbReference>
<evidence type="ECO:0000259" key="2">
    <source>
        <dbReference type="Pfam" id="PF00440"/>
    </source>
</evidence>
<dbReference type="InterPro" id="IPR009057">
    <property type="entry name" value="Homeodomain-like_sf"/>
</dbReference>
<comment type="caution">
    <text evidence="3">The sequence shown here is derived from an EMBL/GenBank/DDBJ whole genome shotgun (WGS) entry which is preliminary data.</text>
</comment>
<feature type="domain" description="HTH tetR-type" evidence="2">
    <location>
        <begin position="10"/>
        <end position="42"/>
    </location>
</feature>
<protein>
    <recommendedName>
        <fullName evidence="2">HTH tetR-type domain-containing protein</fullName>
    </recommendedName>
</protein>